<evidence type="ECO:0000256" key="1">
    <source>
        <dbReference type="ARBA" id="ARBA00006525"/>
    </source>
</evidence>
<gene>
    <name evidence="3" type="ORF">WDU93_14785</name>
</gene>
<dbReference type="PANTHER" id="PTHR43022:SF1">
    <property type="entry name" value="PROTEIN SMF"/>
    <property type="match status" value="1"/>
</dbReference>
<dbReference type="InterPro" id="IPR003488">
    <property type="entry name" value="DprA"/>
</dbReference>
<comment type="similarity">
    <text evidence="1">Belongs to the DprA/Smf family.</text>
</comment>
<feature type="domain" description="Smf/DprA SLOG" evidence="2">
    <location>
        <begin position="138"/>
        <end position="349"/>
    </location>
</feature>
<reference evidence="3 4" key="1">
    <citation type="submission" date="2024-02" db="EMBL/GenBank/DDBJ databases">
        <authorList>
            <person name="Saticioglu I.B."/>
        </authorList>
    </citation>
    <scope>NUCLEOTIDE SEQUENCE [LARGE SCALE GENOMIC DNA]</scope>
    <source>
        <strain evidence="3 4">Mu-43</strain>
    </source>
</reference>
<keyword evidence="4" id="KW-1185">Reference proteome</keyword>
<organism evidence="3 4">
    <name type="scientific">Microbacterium istanbulense</name>
    <dbReference type="NCBI Taxonomy" id="3122049"/>
    <lineage>
        <taxon>Bacteria</taxon>
        <taxon>Bacillati</taxon>
        <taxon>Actinomycetota</taxon>
        <taxon>Actinomycetes</taxon>
        <taxon>Micrococcales</taxon>
        <taxon>Microbacteriaceae</taxon>
        <taxon>Microbacterium</taxon>
    </lineage>
</organism>
<dbReference type="InterPro" id="IPR057666">
    <property type="entry name" value="DrpA_SLOG"/>
</dbReference>
<dbReference type="Gene3D" id="3.40.50.450">
    <property type="match status" value="1"/>
</dbReference>
<proteinExistence type="inferred from homology"/>
<dbReference type="Proteomes" id="UP001366085">
    <property type="component" value="Unassembled WGS sequence"/>
</dbReference>
<accession>A0ABU8LQU9</accession>
<protein>
    <submittedName>
        <fullName evidence="3">DNA-processing protein DprA</fullName>
    </submittedName>
</protein>
<dbReference type="Pfam" id="PF02481">
    <property type="entry name" value="DNA_processg_A"/>
    <property type="match status" value="1"/>
</dbReference>
<name>A0ABU8LQU9_9MICO</name>
<evidence type="ECO:0000313" key="3">
    <source>
        <dbReference type="EMBL" id="MEJ1092951.1"/>
    </source>
</evidence>
<sequence>MYECPKAVPEDPQYEENLPQPPLYAGGGVHGTLRFRVAVRTSLYEREEPMMANLSQLVQDERTARMALSMIVEPDDAVTGRLLGEVGAVEVLQLAERDDDAPGLGTVDARVWRAQFERSDAQTHSQRIVEAQRMGIGVLIPGDQDWPSALDDLGDRRPYVLWTRGATSFLARPLSEFVTITGARAATSYGEHVAGELASDLTNAERVVVAGGAYGIEGAAHRAVLASGGDTIAVMANGVDRPYPMGHRELLERVADLGLMVSEVPPGSVPTRHRFLARARLMAALSAATVVVEAGVRSGSMKVVREAQQIGRAVGAVPGPVTSATSMGPHQLLRDNMAAIVVNVGDIGDALRRSRQATSAAIQHGAFRENSAHLGRSL</sequence>
<evidence type="ECO:0000259" key="2">
    <source>
        <dbReference type="Pfam" id="PF02481"/>
    </source>
</evidence>
<evidence type="ECO:0000313" key="4">
    <source>
        <dbReference type="Proteomes" id="UP001366085"/>
    </source>
</evidence>
<dbReference type="PANTHER" id="PTHR43022">
    <property type="entry name" value="PROTEIN SMF"/>
    <property type="match status" value="1"/>
</dbReference>
<dbReference type="EMBL" id="JBBDGN010000020">
    <property type="protein sequence ID" value="MEJ1092951.1"/>
    <property type="molecule type" value="Genomic_DNA"/>
</dbReference>
<comment type="caution">
    <text evidence="3">The sequence shown here is derived from an EMBL/GenBank/DDBJ whole genome shotgun (WGS) entry which is preliminary data.</text>
</comment>
<dbReference type="SUPFAM" id="SSF102405">
    <property type="entry name" value="MCP/YpsA-like"/>
    <property type="match status" value="1"/>
</dbReference>